<feature type="compositionally biased region" description="Acidic residues" evidence="4">
    <location>
        <begin position="262"/>
        <end position="279"/>
    </location>
</feature>
<dbReference type="KEGG" id="ccac:CcaHIS019_0503390"/>
<dbReference type="InterPro" id="IPR036895">
    <property type="entry name" value="Uracil-DNA_glycosylase-like_sf"/>
</dbReference>
<dbReference type="AlphaFoldDB" id="A0AA48L697"/>
<dbReference type="GO" id="GO:0004844">
    <property type="term" value="F:uracil DNA N-glycosylase activity"/>
    <property type="evidence" value="ECO:0007669"/>
    <property type="project" value="TreeGrafter"/>
</dbReference>
<evidence type="ECO:0000256" key="1">
    <source>
        <dbReference type="ARBA" id="ARBA00022763"/>
    </source>
</evidence>
<keyword evidence="7" id="KW-1185">Reference proteome</keyword>
<feature type="domain" description="Uracil-DNA glycosylase-like" evidence="5">
    <location>
        <begin position="96"/>
        <end position="213"/>
    </location>
</feature>
<dbReference type="Pfam" id="PF03167">
    <property type="entry name" value="UDG"/>
    <property type="match status" value="1"/>
</dbReference>
<dbReference type="PANTHER" id="PTHR12159">
    <property type="entry name" value="G/T AND G/U MISMATCH-SPECIFIC DNA GLYCOSYLASE"/>
    <property type="match status" value="1"/>
</dbReference>
<feature type="compositionally biased region" description="Pro residues" evidence="4">
    <location>
        <begin position="366"/>
        <end position="378"/>
    </location>
</feature>
<feature type="region of interest" description="Disordered" evidence="4">
    <location>
        <begin position="1"/>
        <end position="68"/>
    </location>
</feature>
<dbReference type="GO" id="GO:0006285">
    <property type="term" value="P:base-excision repair, AP site formation"/>
    <property type="evidence" value="ECO:0007669"/>
    <property type="project" value="InterPro"/>
</dbReference>
<feature type="compositionally biased region" description="Low complexity" evidence="4">
    <location>
        <begin position="346"/>
        <end position="365"/>
    </location>
</feature>
<dbReference type="Gene3D" id="3.40.470.10">
    <property type="entry name" value="Uracil-DNA glycosylase-like domain"/>
    <property type="match status" value="1"/>
</dbReference>
<evidence type="ECO:0000256" key="4">
    <source>
        <dbReference type="SAM" id="MobiDB-lite"/>
    </source>
</evidence>
<protein>
    <recommendedName>
        <fullName evidence="5">Uracil-DNA glycosylase-like domain-containing protein</fullName>
    </recommendedName>
</protein>
<dbReference type="EMBL" id="AP028216">
    <property type="protein sequence ID" value="BEI92711.1"/>
    <property type="molecule type" value="Genomic_DNA"/>
</dbReference>
<name>A0AA48L697_9TREE</name>
<feature type="compositionally biased region" description="Basic and acidic residues" evidence="4">
    <location>
        <begin position="58"/>
        <end position="68"/>
    </location>
</feature>
<dbReference type="SUPFAM" id="SSF52141">
    <property type="entry name" value="Uracil-DNA glycosylase-like"/>
    <property type="match status" value="1"/>
</dbReference>
<reference evidence="6" key="1">
    <citation type="journal article" date="2023" name="BMC Genomics">
        <title>Chromosome-level genome assemblies of Cutaneotrichosporon spp. (Trichosporonales, Basidiomycota) reveal imbalanced evolution between nucleotide sequences and chromosome synteny.</title>
        <authorList>
            <person name="Kobayashi Y."/>
            <person name="Kayamori A."/>
            <person name="Aoki K."/>
            <person name="Shiwa Y."/>
            <person name="Matsutani M."/>
            <person name="Fujita N."/>
            <person name="Sugita T."/>
            <person name="Iwasaki W."/>
            <person name="Tanaka N."/>
            <person name="Takashima M."/>
        </authorList>
    </citation>
    <scope>NUCLEOTIDE SEQUENCE</scope>
    <source>
        <strain evidence="6">HIS019</strain>
    </source>
</reference>
<organism evidence="6 7">
    <name type="scientific">Cutaneotrichosporon cavernicola</name>
    <dbReference type="NCBI Taxonomy" id="279322"/>
    <lineage>
        <taxon>Eukaryota</taxon>
        <taxon>Fungi</taxon>
        <taxon>Dikarya</taxon>
        <taxon>Basidiomycota</taxon>
        <taxon>Agaricomycotina</taxon>
        <taxon>Tremellomycetes</taxon>
        <taxon>Trichosporonales</taxon>
        <taxon>Trichosporonaceae</taxon>
        <taxon>Cutaneotrichosporon</taxon>
    </lineage>
</organism>
<sequence>MASPAENLRTRLAQYAYASQSPRRSPRVRRPTNGSGGASGYASDDEDSGSGMPSTAEDGPKRRADGSLDKFGWKKSRRYAHPDKYAHFIPTMDKLVPDLKLVFCGINPGLRSSKTGHHFAHPTNKFWRALHLSGLTPRLLTPQEDLTLPGAYRYGLTNLVSRVTAEQNELSPAEMRAAVLPLAAKFARFRPRVVCFVGKKIWDIFEGVVGVESRRRLKEAKKNGSKAAAVRGVKWEVVVAFAPVDEAVVKTEPEVVVKEEGLEVDEGDEAKEEVKEDEGADVKPDVDEPLVSIEDADLTPAKSHYVRAVQLNFAYDAPQRLRLVLPGPGTMDESDSVDVESPTPLPSSSVLPSSAPSSPLTSAPSLSPPPNPPNPPNQLNPSPSHTHTYFWVVPNTSGLERTPLDRQAELFGQLRAFVESFEAGEPEGDFEDFTIADVEAAAAALEERNTPKNRR</sequence>
<dbReference type="Proteomes" id="UP001233271">
    <property type="component" value="Chromosome 5"/>
</dbReference>
<feature type="region of interest" description="Disordered" evidence="4">
    <location>
        <begin position="262"/>
        <end position="285"/>
    </location>
</feature>
<evidence type="ECO:0000313" key="6">
    <source>
        <dbReference type="EMBL" id="BEI92711.1"/>
    </source>
</evidence>
<evidence type="ECO:0000259" key="5">
    <source>
        <dbReference type="Pfam" id="PF03167"/>
    </source>
</evidence>
<dbReference type="GO" id="GO:0008263">
    <property type="term" value="F:pyrimidine-specific mismatch base pair DNA N-glycosylase activity"/>
    <property type="evidence" value="ECO:0007669"/>
    <property type="project" value="TreeGrafter"/>
</dbReference>
<evidence type="ECO:0000313" key="7">
    <source>
        <dbReference type="Proteomes" id="UP001233271"/>
    </source>
</evidence>
<dbReference type="InterPro" id="IPR015637">
    <property type="entry name" value="MUG/TDG"/>
</dbReference>
<dbReference type="GeneID" id="85496581"/>
<keyword evidence="2" id="KW-0378">Hydrolase</keyword>
<dbReference type="InterPro" id="IPR005122">
    <property type="entry name" value="Uracil-DNA_glycosylase-like"/>
</dbReference>
<proteinExistence type="predicted"/>
<dbReference type="PANTHER" id="PTHR12159:SF9">
    <property type="entry name" value="G_T MISMATCH-SPECIFIC THYMINE DNA GLYCOSYLASE"/>
    <property type="match status" value="1"/>
</dbReference>
<dbReference type="CDD" id="cd10028">
    <property type="entry name" value="UDG-F2_TDG_MUG"/>
    <property type="match status" value="1"/>
</dbReference>
<accession>A0AA48L697</accession>
<evidence type="ECO:0000256" key="3">
    <source>
        <dbReference type="ARBA" id="ARBA00023204"/>
    </source>
</evidence>
<evidence type="ECO:0000256" key="2">
    <source>
        <dbReference type="ARBA" id="ARBA00022801"/>
    </source>
</evidence>
<keyword evidence="1" id="KW-0227">DNA damage</keyword>
<keyword evidence="3" id="KW-0234">DNA repair</keyword>
<dbReference type="RefSeq" id="XP_060457976.1">
    <property type="nucleotide sequence ID" value="XM_060601487.1"/>
</dbReference>
<feature type="region of interest" description="Disordered" evidence="4">
    <location>
        <begin position="325"/>
        <end position="388"/>
    </location>
</feature>
<gene>
    <name evidence="6" type="primary">thp1</name>
    <name evidence="6" type="ORF">CcaverHIS019_0503390</name>
</gene>